<keyword evidence="1" id="KW-0472">Membrane</keyword>
<name>A0A1K2HMH3_9NEIS</name>
<proteinExistence type="predicted"/>
<protein>
    <submittedName>
        <fullName evidence="2">Uncharacterized protein</fullName>
    </submittedName>
</protein>
<dbReference type="RefSeq" id="WP_072429076.1">
    <property type="nucleotide sequence ID" value="NZ_FPKR01000010.1"/>
</dbReference>
<organism evidence="2 3">
    <name type="scientific">Chitinimonas taiwanensis DSM 18899</name>
    <dbReference type="NCBI Taxonomy" id="1121279"/>
    <lineage>
        <taxon>Bacteria</taxon>
        <taxon>Pseudomonadati</taxon>
        <taxon>Pseudomonadota</taxon>
        <taxon>Betaproteobacteria</taxon>
        <taxon>Neisseriales</taxon>
        <taxon>Chitinibacteraceae</taxon>
        <taxon>Chitinimonas</taxon>
    </lineage>
</organism>
<evidence type="ECO:0000256" key="1">
    <source>
        <dbReference type="SAM" id="Phobius"/>
    </source>
</evidence>
<dbReference type="EMBL" id="FPKR01000010">
    <property type="protein sequence ID" value="SFZ77753.1"/>
    <property type="molecule type" value="Genomic_DNA"/>
</dbReference>
<feature type="transmembrane region" description="Helical" evidence="1">
    <location>
        <begin position="45"/>
        <end position="68"/>
    </location>
</feature>
<keyword evidence="3" id="KW-1185">Reference proteome</keyword>
<accession>A0A1K2HMH3</accession>
<evidence type="ECO:0000313" key="3">
    <source>
        <dbReference type="Proteomes" id="UP000186513"/>
    </source>
</evidence>
<keyword evidence="1" id="KW-1133">Transmembrane helix</keyword>
<reference evidence="2 3" key="1">
    <citation type="submission" date="2016-11" db="EMBL/GenBank/DDBJ databases">
        <authorList>
            <person name="Jaros S."/>
            <person name="Januszkiewicz K."/>
            <person name="Wedrychowicz H."/>
        </authorList>
    </citation>
    <scope>NUCLEOTIDE SEQUENCE [LARGE SCALE GENOMIC DNA]</scope>
    <source>
        <strain evidence="2 3">DSM 18899</strain>
    </source>
</reference>
<evidence type="ECO:0000313" key="2">
    <source>
        <dbReference type="EMBL" id="SFZ77753.1"/>
    </source>
</evidence>
<sequence>MKMKSILVLWPSFLVAGILNSLFFTLFDPLELMLGSEPLFDSRVVAYSCGFFICWLFAGLSSGLTLFFERDRSEINRYCPVDFNHAPQEDKQAHLAH</sequence>
<dbReference type="AlphaFoldDB" id="A0A1K2HMH3"/>
<gene>
    <name evidence="2" type="ORF">SAMN02745887_02567</name>
</gene>
<dbReference type="OrthoDB" id="6197657at2"/>
<dbReference type="STRING" id="1121279.SAMN02745887_02567"/>
<keyword evidence="1" id="KW-0812">Transmembrane</keyword>
<dbReference type="Proteomes" id="UP000186513">
    <property type="component" value="Unassembled WGS sequence"/>
</dbReference>